<dbReference type="Proteomes" id="UP001292094">
    <property type="component" value="Unassembled WGS sequence"/>
</dbReference>
<reference evidence="1" key="1">
    <citation type="submission" date="2023-11" db="EMBL/GenBank/DDBJ databases">
        <title>Genome assemblies of two species of porcelain crab, Petrolisthes cinctipes and Petrolisthes manimaculis (Anomura: Porcellanidae).</title>
        <authorList>
            <person name="Angst P."/>
        </authorList>
    </citation>
    <scope>NUCLEOTIDE SEQUENCE</scope>
    <source>
        <strain evidence="1">PB745_02</strain>
        <tissue evidence="1">Gill</tissue>
    </source>
</reference>
<evidence type="ECO:0000313" key="1">
    <source>
        <dbReference type="EMBL" id="KAK4293186.1"/>
    </source>
</evidence>
<dbReference type="AlphaFoldDB" id="A0AAE1NPH2"/>
<protein>
    <submittedName>
        <fullName evidence="1">Uncharacterized protein</fullName>
    </submittedName>
</protein>
<sequence length="83" mass="9877">MQEYKLWPLLYLYRTPSSLYSTHLFSTLLYSPLLHITLLTSSPHYSTHLFSTLLYSPLLHLYTNDQLTRWNRTQSFHVTSDIV</sequence>
<comment type="caution">
    <text evidence="1">The sequence shown here is derived from an EMBL/GenBank/DDBJ whole genome shotgun (WGS) entry which is preliminary data.</text>
</comment>
<evidence type="ECO:0000313" key="2">
    <source>
        <dbReference type="Proteomes" id="UP001292094"/>
    </source>
</evidence>
<accession>A0AAE1NPH2</accession>
<dbReference type="EMBL" id="JAWZYT010004616">
    <property type="protein sequence ID" value="KAK4293186.1"/>
    <property type="molecule type" value="Genomic_DNA"/>
</dbReference>
<gene>
    <name evidence="1" type="ORF">Pmani_034091</name>
</gene>
<organism evidence="1 2">
    <name type="scientific">Petrolisthes manimaculis</name>
    <dbReference type="NCBI Taxonomy" id="1843537"/>
    <lineage>
        <taxon>Eukaryota</taxon>
        <taxon>Metazoa</taxon>
        <taxon>Ecdysozoa</taxon>
        <taxon>Arthropoda</taxon>
        <taxon>Crustacea</taxon>
        <taxon>Multicrustacea</taxon>
        <taxon>Malacostraca</taxon>
        <taxon>Eumalacostraca</taxon>
        <taxon>Eucarida</taxon>
        <taxon>Decapoda</taxon>
        <taxon>Pleocyemata</taxon>
        <taxon>Anomura</taxon>
        <taxon>Galatheoidea</taxon>
        <taxon>Porcellanidae</taxon>
        <taxon>Petrolisthes</taxon>
    </lineage>
</organism>
<proteinExistence type="predicted"/>
<name>A0AAE1NPH2_9EUCA</name>
<keyword evidence="2" id="KW-1185">Reference proteome</keyword>